<dbReference type="InterPro" id="IPR027806">
    <property type="entry name" value="HARBI1_dom"/>
</dbReference>
<dbReference type="GO" id="GO:0005634">
    <property type="term" value="C:nucleus"/>
    <property type="evidence" value="ECO:0007669"/>
    <property type="project" value="UniProtKB-SubCell"/>
</dbReference>
<gene>
    <name evidence="10" type="primary">LOC115888548</name>
</gene>
<evidence type="ECO:0000256" key="4">
    <source>
        <dbReference type="ARBA" id="ARBA00022722"/>
    </source>
</evidence>
<dbReference type="InterPro" id="IPR045249">
    <property type="entry name" value="HARBI1-like"/>
</dbReference>
<evidence type="ECO:0000313" key="10">
    <source>
        <dbReference type="RefSeq" id="XP_030764162.1"/>
    </source>
</evidence>
<protein>
    <submittedName>
        <fullName evidence="10">Protein ANTAGONIST OF LIKE HETEROCHROMATIN PROTEIN 1-like</fullName>
    </submittedName>
</protein>
<dbReference type="PANTHER" id="PTHR22930">
    <property type="match status" value="1"/>
</dbReference>
<keyword evidence="6" id="KW-0378">Hydrolase</keyword>
<comment type="similarity">
    <text evidence="3">Belongs to the HARBI1 family.</text>
</comment>
<dbReference type="RefSeq" id="XP_030764162.1">
    <property type="nucleotide sequence ID" value="XM_030908302.1"/>
</dbReference>
<comment type="cofactor">
    <cofactor evidence="1">
        <name>a divalent metal cation</name>
        <dbReference type="ChEBI" id="CHEBI:60240"/>
    </cofactor>
</comment>
<keyword evidence="4" id="KW-0540">Nuclease</keyword>
<keyword evidence="5" id="KW-0479">Metal-binding</keyword>
<evidence type="ECO:0000256" key="7">
    <source>
        <dbReference type="ARBA" id="ARBA00023242"/>
    </source>
</evidence>
<keyword evidence="7" id="KW-0539">Nucleus</keyword>
<accession>A0A6J2YL86</accession>
<feature type="domain" description="DDE Tnp4" evidence="8">
    <location>
        <begin position="172"/>
        <end position="333"/>
    </location>
</feature>
<reference evidence="10" key="1">
    <citation type="submission" date="2025-08" db="UniProtKB">
        <authorList>
            <consortium name="RefSeq"/>
        </authorList>
    </citation>
    <scope>IDENTIFICATION</scope>
    <source>
        <tissue evidence="10">Gonads</tissue>
    </source>
</reference>
<evidence type="ECO:0000256" key="3">
    <source>
        <dbReference type="ARBA" id="ARBA00006958"/>
    </source>
</evidence>
<dbReference type="AlphaFoldDB" id="A0A6J2YL86"/>
<evidence type="ECO:0000256" key="5">
    <source>
        <dbReference type="ARBA" id="ARBA00022723"/>
    </source>
</evidence>
<evidence type="ECO:0000256" key="1">
    <source>
        <dbReference type="ARBA" id="ARBA00001968"/>
    </source>
</evidence>
<evidence type="ECO:0000259" key="8">
    <source>
        <dbReference type="Pfam" id="PF13359"/>
    </source>
</evidence>
<dbReference type="GeneID" id="115888548"/>
<dbReference type="GO" id="GO:0046872">
    <property type="term" value="F:metal ion binding"/>
    <property type="evidence" value="ECO:0007669"/>
    <property type="project" value="UniProtKB-KW"/>
</dbReference>
<sequence length="415" mass="48850">MKPKRIIAIAAFGIATEVLFKKKQKRRMWSKKWLQKRKMYSDMNLLRELRTSEPTDFQNYLRMDPNTFDELLKLVSPYIQKEDTVMRQSISPEERLVATLRYLATGRSYECLKFSTGISPQALGRIIPETCKVIYQVLQKDYLKFPKTVQEWMDIGERFNSRWQFPNCGGAIDGKHIRITCPAKTGAFYYNYKKFYSIVLMALVNSDYEFLYVDVGKNGRNSDGAILEYTKFYQYLRNNQLHLPLKEENIEQMNYVFLGDEAFALQKHILRPFSQSELTYKKRIFNYRLSRARNVVENSFGLITARFRILHTAITVQPENAKDIIIAICVLHNFLCRKSKSYFNRKTVDSENKITHDIKIDGEWRNNAVELYGFEKKKQTNVLVEAKQTRQEYLDFFNGNGSVTWQENMIEKGKA</sequence>
<keyword evidence="9" id="KW-1185">Reference proteome</keyword>
<organism evidence="9 10">
    <name type="scientific">Sitophilus oryzae</name>
    <name type="common">Rice weevil</name>
    <name type="synonym">Curculio oryzae</name>
    <dbReference type="NCBI Taxonomy" id="7048"/>
    <lineage>
        <taxon>Eukaryota</taxon>
        <taxon>Metazoa</taxon>
        <taxon>Ecdysozoa</taxon>
        <taxon>Arthropoda</taxon>
        <taxon>Hexapoda</taxon>
        <taxon>Insecta</taxon>
        <taxon>Pterygota</taxon>
        <taxon>Neoptera</taxon>
        <taxon>Endopterygota</taxon>
        <taxon>Coleoptera</taxon>
        <taxon>Polyphaga</taxon>
        <taxon>Cucujiformia</taxon>
        <taxon>Curculionidae</taxon>
        <taxon>Dryophthorinae</taxon>
        <taxon>Sitophilus</taxon>
    </lineage>
</organism>
<proteinExistence type="inferred from homology"/>
<dbReference type="OrthoDB" id="6751902at2759"/>
<comment type="subcellular location">
    <subcellularLocation>
        <location evidence="2">Nucleus</location>
    </subcellularLocation>
</comment>
<dbReference type="FunCoup" id="A0A6J2YL86">
    <property type="interactions" value="1"/>
</dbReference>
<name>A0A6J2YL86_SITOR</name>
<evidence type="ECO:0000313" key="9">
    <source>
        <dbReference type="Proteomes" id="UP000504635"/>
    </source>
</evidence>
<dbReference type="GO" id="GO:0004518">
    <property type="term" value="F:nuclease activity"/>
    <property type="evidence" value="ECO:0007669"/>
    <property type="project" value="UniProtKB-KW"/>
</dbReference>
<dbReference type="Proteomes" id="UP000504635">
    <property type="component" value="Unplaced"/>
</dbReference>
<evidence type="ECO:0000256" key="6">
    <source>
        <dbReference type="ARBA" id="ARBA00022801"/>
    </source>
</evidence>
<dbReference type="KEGG" id="soy:115888548"/>
<dbReference type="PANTHER" id="PTHR22930:SF284">
    <property type="entry name" value="DDE TNP4 DOMAIN-CONTAINING PROTEIN"/>
    <property type="match status" value="1"/>
</dbReference>
<dbReference type="GO" id="GO:0016787">
    <property type="term" value="F:hydrolase activity"/>
    <property type="evidence" value="ECO:0007669"/>
    <property type="project" value="UniProtKB-KW"/>
</dbReference>
<dbReference type="InParanoid" id="A0A6J2YL86"/>
<evidence type="ECO:0000256" key="2">
    <source>
        <dbReference type="ARBA" id="ARBA00004123"/>
    </source>
</evidence>
<dbReference type="Pfam" id="PF13359">
    <property type="entry name" value="DDE_Tnp_4"/>
    <property type="match status" value="1"/>
</dbReference>